<keyword evidence="2" id="KW-1185">Reference proteome</keyword>
<sequence>MVFLCLHPAAKIPHITKITQQFTGTSGNGVSLYADSDNNTSYKQDNAASQEHHEVFIWLHTAAKIPHITKA</sequence>
<organism evidence="1 2">
    <name type="scientific">Methanobrevibacter arboriphilus</name>
    <dbReference type="NCBI Taxonomy" id="39441"/>
    <lineage>
        <taxon>Archaea</taxon>
        <taxon>Methanobacteriati</taxon>
        <taxon>Methanobacteriota</taxon>
        <taxon>Methanomada group</taxon>
        <taxon>Methanobacteria</taxon>
        <taxon>Methanobacteriales</taxon>
        <taxon>Methanobacteriaceae</taxon>
        <taxon>Methanobrevibacter</taxon>
    </lineage>
</organism>
<accession>A0ACA8R522</accession>
<name>A0ACA8R522_METAZ</name>
<gene>
    <name evidence="1" type="ORF">MarbSA_16630</name>
</gene>
<protein>
    <submittedName>
        <fullName evidence="1">Uncharacterized protein</fullName>
    </submittedName>
</protein>
<evidence type="ECO:0000313" key="2">
    <source>
        <dbReference type="Proteomes" id="UP000825015"/>
    </source>
</evidence>
<dbReference type="Proteomes" id="UP000825015">
    <property type="component" value="Chromosome"/>
</dbReference>
<evidence type="ECO:0000313" key="1">
    <source>
        <dbReference type="EMBL" id="BBL62623.1"/>
    </source>
</evidence>
<dbReference type="EMBL" id="AP019779">
    <property type="protein sequence ID" value="BBL62623.1"/>
    <property type="molecule type" value="Genomic_DNA"/>
</dbReference>
<reference evidence="1" key="1">
    <citation type="submission" date="2019-06" db="EMBL/GenBank/DDBJ databases">
        <title>Complete genome sequence of Methanobrevibacter arboriphilus strain SA.</title>
        <authorList>
            <person name="Asakawa S."/>
        </authorList>
    </citation>
    <scope>NUCLEOTIDE SEQUENCE</scope>
    <source>
        <strain evidence="1">SA</strain>
    </source>
</reference>
<proteinExistence type="predicted"/>